<organism evidence="2 3">
    <name type="scientific">Eumeta variegata</name>
    <name type="common">Bagworm moth</name>
    <name type="synonym">Eumeta japonica</name>
    <dbReference type="NCBI Taxonomy" id="151549"/>
    <lineage>
        <taxon>Eukaryota</taxon>
        <taxon>Metazoa</taxon>
        <taxon>Ecdysozoa</taxon>
        <taxon>Arthropoda</taxon>
        <taxon>Hexapoda</taxon>
        <taxon>Insecta</taxon>
        <taxon>Pterygota</taxon>
        <taxon>Neoptera</taxon>
        <taxon>Endopterygota</taxon>
        <taxon>Lepidoptera</taxon>
        <taxon>Glossata</taxon>
        <taxon>Ditrysia</taxon>
        <taxon>Tineoidea</taxon>
        <taxon>Psychidae</taxon>
        <taxon>Oiketicinae</taxon>
        <taxon>Eumeta</taxon>
    </lineage>
</organism>
<accession>A0A4C1XJ58</accession>
<keyword evidence="1" id="KW-1133">Transmembrane helix</keyword>
<dbReference type="EMBL" id="BGZK01000836">
    <property type="protein sequence ID" value="GBP62235.1"/>
    <property type="molecule type" value="Genomic_DNA"/>
</dbReference>
<evidence type="ECO:0000256" key="1">
    <source>
        <dbReference type="SAM" id="Phobius"/>
    </source>
</evidence>
<dbReference type="Proteomes" id="UP000299102">
    <property type="component" value="Unassembled WGS sequence"/>
</dbReference>
<dbReference type="AlphaFoldDB" id="A0A4C1XJ58"/>
<evidence type="ECO:0000313" key="2">
    <source>
        <dbReference type="EMBL" id="GBP62235.1"/>
    </source>
</evidence>
<evidence type="ECO:0000313" key="3">
    <source>
        <dbReference type="Proteomes" id="UP000299102"/>
    </source>
</evidence>
<name>A0A4C1XJ58_EUMVA</name>
<feature type="transmembrane region" description="Helical" evidence="1">
    <location>
        <begin position="203"/>
        <end position="223"/>
    </location>
</feature>
<keyword evidence="1" id="KW-0472">Membrane</keyword>
<dbReference type="OrthoDB" id="7477935at2759"/>
<proteinExistence type="predicted"/>
<evidence type="ECO:0008006" key="4">
    <source>
        <dbReference type="Google" id="ProtNLM"/>
    </source>
</evidence>
<keyword evidence="3" id="KW-1185">Reference proteome</keyword>
<sequence length="278" mass="32160">MHRASSSEIRDLVATRFPVFLDFLGNEPREKFHTSPDSPYVIIIIEYLMNVTSSCFSKKKARDRFFLHMEAIDARLGVKANYYKKISRIHYVIAFYSTVLRVIYILSYCWFFNETCIGSAFLYMISGYILLAVDINQLPRVAVFGIVRYKMNLLRQNIELHIFHPSFKIFDKIEIAARIRKALFLYKDLLDAVDDISAPINRLYFMSLLLSFPKIMLLIYNILLRSKSGGPTVGLVILCMEVFQVGLLPCLPGIATEMVAAETDKIKLTLMHRRLWTC</sequence>
<feature type="transmembrane region" description="Helical" evidence="1">
    <location>
        <begin position="235"/>
        <end position="255"/>
    </location>
</feature>
<keyword evidence="1" id="KW-0812">Transmembrane</keyword>
<feature type="non-terminal residue" evidence="2">
    <location>
        <position position="278"/>
    </location>
</feature>
<feature type="transmembrane region" description="Helical" evidence="1">
    <location>
        <begin position="89"/>
        <end position="113"/>
    </location>
</feature>
<feature type="transmembrane region" description="Helical" evidence="1">
    <location>
        <begin position="125"/>
        <end position="147"/>
    </location>
</feature>
<reference evidence="2 3" key="1">
    <citation type="journal article" date="2019" name="Commun. Biol.">
        <title>The bagworm genome reveals a unique fibroin gene that provides high tensile strength.</title>
        <authorList>
            <person name="Kono N."/>
            <person name="Nakamura H."/>
            <person name="Ohtoshi R."/>
            <person name="Tomita M."/>
            <person name="Numata K."/>
            <person name="Arakawa K."/>
        </authorList>
    </citation>
    <scope>NUCLEOTIDE SEQUENCE [LARGE SCALE GENOMIC DNA]</scope>
</reference>
<comment type="caution">
    <text evidence="2">The sequence shown here is derived from an EMBL/GenBank/DDBJ whole genome shotgun (WGS) entry which is preliminary data.</text>
</comment>
<protein>
    <recommendedName>
        <fullName evidence="4">Gustatory receptor</fullName>
    </recommendedName>
</protein>
<gene>
    <name evidence="2" type="ORF">EVAR_44643_1</name>
</gene>